<evidence type="ECO:0000313" key="3">
    <source>
        <dbReference type="EMBL" id="MFC3981552.1"/>
    </source>
</evidence>
<dbReference type="PANTHER" id="PTHR44846:SF17">
    <property type="entry name" value="GNTR-FAMILY TRANSCRIPTIONAL REGULATOR"/>
    <property type="match status" value="1"/>
</dbReference>
<dbReference type="Proteomes" id="UP001595698">
    <property type="component" value="Unassembled WGS sequence"/>
</dbReference>
<gene>
    <name evidence="3" type="ORF">ACFOYY_15535</name>
</gene>
<dbReference type="SMART" id="SM00866">
    <property type="entry name" value="UTRA"/>
    <property type="match status" value="1"/>
</dbReference>
<proteinExistence type="predicted"/>
<organism evidence="3 4">
    <name type="scientific">Streptosporangium jomthongense</name>
    <dbReference type="NCBI Taxonomy" id="1193683"/>
    <lineage>
        <taxon>Bacteria</taxon>
        <taxon>Bacillati</taxon>
        <taxon>Actinomycetota</taxon>
        <taxon>Actinomycetes</taxon>
        <taxon>Streptosporangiales</taxon>
        <taxon>Streptosporangiaceae</taxon>
        <taxon>Streptosporangium</taxon>
    </lineage>
</organism>
<dbReference type="InterPro" id="IPR028978">
    <property type="entry name" value="Chorismate_lyase_/UTRA_dom_sf"/>
</dbReference>
<dbReference type="PANTHER" id="PTHR44846">
    <property type="entry name" value="MANNOSYL-D-GLYCERATE TRANSPORT/METABOLISM SYSTEM REPRESSOR MNGR-RELATED"/>
    <property type="match status" value="1"/>
</dbReference>
<sequence>MIRRLDRFGSRRHLRSRRPEGTSPLQAEAADQGVHRELVLREVATTSPPPEVAELLQVTVDTPLVVRRHLVVLDGHPAATADSYIPAHLVEGSRIARPERIPGGVHAALAEVLGTPLTHAVEALVARMPALAETETLELPPGTPVVELVRTIHADDRPVEVTVWMFDASRHRFVYDVPVD</sequence>
<dbReference type="RefSeq" id="WP_386190131.1">
    <property type="nucleotide sequence ID" value="NZ_JBHSBC010000014.1"/>
</dbReference>
<feature type="domain" description="UbiC transcription regulator-associated" evidence="2">
    <location>
        <begin position="29"/>
        <end position="172"/>
    </location>
</feature>
<name>A0ABV8EYU4_9ACTN</name>
<dbReference type="Pfam" id="PF07702">
    <property type="entry name" value="UTRA"/>
    <property type="match status" value="1"/>
</dbReference>
<dbReference type="Gene3D" id="3.40.1410.10">
    <property type="entry name" value="Chorismate lyase-like"/>
    <property type="match status" value="1"/>
</dbReference>
<evidence type="ECO:0000256" key="1">
    <source>
        <dbReference type="SAM" id="MobiDB-lite"/>
    </source>
</evidence>
<dbReference type="EMBL" id="JBHSBC010000014">
    <property type="protein sequence ID" value="MFC3981552.1"/>
    <property type="molecule type" value="Genomic_DNA"/>
</dbReference>
<dbReference type="InterPro" id="IPR011663">
    <property type="entry name" value="UTRA"/>
</dbReference>
<reference evidence="4" key="1">
    <citation type="journal article" date="2019" name="Int. J. Syst. Evol. Microbiol.">
        <title>The Global Catalogue of Microorganisms (GCM) 10K type strain sequencing project: providing services to taxonomists for standard genome sequencing and annotation.</title>
        <authorList>
            <consortium name="The Broad Institute Genomics Platform"/>
            <consortium name="The Broad Institute Genome Sequencing Center for Infectious Disease"/>
            <person name="Wu L."/>
            <person name="Ma J."/>
        </authorList>
    </citation>
    <scope>NUCLEOTIDE SEQUENCE [LARGE SCALE GENOMIC DNA]</scope>
    <source>
        <strain evidence="4">TBRC 7912</strain>
    </source>
</reference>
<protein>
    <submittedName>
        <fullName evidence="3">GntR family transcriptional regulator</fullName>
    </submittedName>
</protein>
<keyword evidence="4" id="KW-1185">Reference proteome</keyword>
<evidence type="ECO:0000259" key="2">
    <source>
        <dbReference type="SMART" id="SM00866"/>
    </source>
</evidence>
<accession>A0ABV8EYU4</accession>
<comment type="caution">
    <text evidence="3">The sequence shown here is derived from an EMBL/GenBank/DDBJ whole genome shotgun (WGS) entry which is preliminary data.</text>
</comment>
<dbReference type="InterPro" id="IPR050679">
    <property type="entry name" value="Bact_HTH_transcr_reg"/>
</dbReference>
<dbReference type="SUPFAM" id="SSF64288">
    <property type="entry name" value="Chorismate lyase-like"/>
    <property type="match status" value="1"/>
</dbReference>
<feature type="region of interest" description="Disordered" evidence="1">
    <location>
        <begin position="1"/>
        <end position="31"/>
    </location>
</feature>
<evidence type="ECO:0000313" key="4">
    <source>
        <dbReference type="Proteomes" id="UP001595698"/>
    </source>
</evidence>